<dbReference type="AlphaFoldDB" id="A0A8J6P5D6"/>
<comment type="caution">
    <text evidence="1">The sequence shown here is derived from an EMBL/GenBank/DDBJ whole genome shotgun (WGS) entry which is preliminary data.</text>
</comment>
<sequence length="47" mass="5153">MSLDAGDWISDAAVYAVLRRAKGYWMLDAGCSMLDAGLFHAKAPFIF</sequence>
<protein>
    <submittedName>
        <fullName evidence="1">Uncharacterized protein</fullName>
    </submittedName>
</protein>
<evidence type="ECO:0000313" key="1">
    <source>
        <dbReference type="EMBL" id="MBC8433787.1"/>
    </source>
</evidence>
<reference evidence="1 2" key="1">
    <citation type="submission" date="2020-08" db="EMBL/GenBank/DDBJ databases">
        <title>Bridging the membrane lipid divide: bacteria of the FCB group superphylum have the potential to synthesize archaeal ether lipids.</title>
        <authorList>
            <person name="Villanueva L."/>
            <person name="Von Meijenfeldt F.A.B."/>
            <person name="Westbye A.B."/>
            <person name="Yadav S."/>
            <person name="Hopmans E.C."/>
            <person name="Dutilh B.E."/>
            <person name="Sinninghe Damste J.S."/>
        </authorList>
    </citation>
    <scope>NUCLEOTIDE SEQUENCE [LARGE SCALE GENOMIC DNA]</scope>
    <source>
        <strain evidence="1">NIOZ-UU17</strain>
    </source>
</reference>
<organism evidence="1 2">
    <name type="scientific">Candidatus Desulfatibia vada</name>
    <dbReference type="NCBI Taxonomy" id="2841696"/>
    <lineage>
        <taxon>Bacteria</taxon>
        <taxon>Pseudomonadati</taxon>
        <taxon>Thermodesulfobacteriota</taxon>
        <taxon>Desulfobacteria</taxon>
        <taxon>Desulfobacterales</taxon>
        <taxon>Desulfobacterales incertae sedis</taxon>
        <taxon>Candidatus Desulfatibia</taxon>
    </lineage>
</organism>
<dbReference type="EMBL" id="JACNIG010000335">
    <property type="protein sequence ID" value="MBC8433787.1"/>
    <property type="molecule type" value="Genomic_DNA"/>
</dbReference>
<gene>
    <name evidence="1" type="ORF">H8D96_17900</name>
</gene>
<dbReference type="Proteomes" id="UP000605201">
    <property type="component" value="Unassembled WGS sequence"/>
</dbReference>
<proteinExistence type="predicted"/>
<evidence type="ECO:0000313" key="2">
    <source>
        <dbReference type="Proteomes" id="UP000605201"/>
    </source>
</evidence>
<accession>A0A8J6P5D6</accession>
<name>A0A8J6P5D6_9BACT</name>